<keyword evidence="5 6" id="KW-0408">Iron</keyword>
<dbReference type="PRINTS" id="PR00604">
    <property type="entry name" value="CYTCHRMECIAB"/>
</dbReference>
<evidence type="ECO:0000313" key="9">
    <source>
        <dbReference type="Proteomes" id="UP000199239"/>
    </source>
</evidence>
<dbReference type="PANTHER" id="PTHR11961">
    <property type="entry name" value="CYTOCHROME C"/>
    <property type="match status" value="1"/>
</dbReference>
<evidence type="ECO:0000256" key="2">
    <source>
        <dbReference type="ARBA" id="ARBA00022617"/>
    </source>
</evidence>
<dbReference type="InterPro" id="IPR009056">
    <property type="entry name" value="Cyt_c-like_dom"/>
</dbReference>
<evidence type="ECO:0000256" key="4">
    <source>
        <dbReference type="ARBA" id="ARBA00022982"/>
    </source>
</evidence>
<dbReference type="GO" id="GO:0009055">
    <property type="term" value="F:electron transfer activity"/>
    <property type="evidence" value="ECO:0007669"/>
    <property type="project" value="InterPro"/>
</dbReference>
<evidence type="ECO:0000256" key="6">
    <source>
        <dbReference type="PROSITE-ProRule" id="PRU00433"/>
    </source>
</evidence>
<dbReference type="AlphaFoldDB" id="A0A1I6VI36"/>
<dbReference type="OrthoDB" id="9805828at2"/>
<sequence length="168" mass="17459">MFDTMTITKVAAGLFGAWLVLLLGKFASEVVYHNEVHGDAGYVVEVASAGGDEPAEEVDFSAVLASADASAGAKVFRKCGACHKVENGENAVGPYLYGVVGRPVDSADGFTAYSGALEQAADVWTPENLNAFLTKPSAFAPGTTMGFAGLGKIEDRANVIAYLDSLDD</sequence>
<evidence type="ECO:0000259" key="7">
    <source>
        <dbReference type="PROSITE" id="PS51007"/>
    </source>
</evidence>
<protein>
    <submittedName>
        <fullName evidence="8">Cytochrome c</fullName>
    </submittedName>
</protein>
<dbReference type="InterPro" id="IPR002327">
    <property type="entry name" value="Cyt_c_1A/1B"/>
</dbReference>
<accession>A0A1I6VI36</accession>
<keyword evidence="9" id="KW-1185">Reference proteome</keyword>
<dbReference type="RefSeq" id="WP_093917516.1">
    <property type="nucleotide sequence ID" value="NZ_FPAJ01000007.1"/>
</dbReference>
<keyword evidence="4" id="KW-0249">Electron transport</keyword>
<name>A0A1I6VI36_9RHOB</name>
<dbReference type="GO" id="GO:0046872">
    <property type="term" value="F:metal ion binding"/>
    <property type="evidence" value="ECO:0007669"/>
    <property type="project" value="UniProtKB-KW"/>
</dbReference>
<keyword evidence="3 6" id="KW-0479">Metal-binding</keyword>
<organism evidence="8 9">
    <name type="scientific">Sulfitobacter marinus</name>
    <dbReference type="NCBI Taxonomy" id="394264"/>
    <lineage>
        <taxon>Bacteria</taxon>
        <taxon>Pseudomonadati</taxon>
        <taxon>Pseudomonadota</taxon>
        <taxon>Alphaproteobacteria</taxon>
        <taxon>Rhodobacterales</taxon>
        <taxon>Roseobacteraceae</taxon>
        <taxon>Sulfitobacter</taxon>
    </lineage>
</organism>
<dbReference type="GO" id="GO:0020037">
    <property type="term" value="F:heme binding"/>
    <property type="evidence" value="ECO:0007669"/>
    <property type="project" value="InterPro"/>
</dbReference>
<keyword evidence="2 6" id="KW-0349">Heme</keyword>
<feature type="domain" description="Cytochrome c" evidence="7">
    <location>
        <begin position="67"/>
        <end position="167"/>
    </location>
</feature>
<dbReference type="Gene3D" id="1.10.760.10">
    <property type="entry name" value="Cytochrome c-like domain"/>
    <property type="match status" value="1"/>
</dbReference>
<dbReference type="Proteomes" id="UP000199239">
    <property type="component" value="Unassembled WGS sequence"/>
</dbReference>
<dbReference type="Pfam" id="PF00034">
    <property type="entry name" value="Cytochrom_C"/>
    <property type="match status" value="1"/>
</dbReference>
<reference evidence="9" key="1">
    <citation type="submission" date="2016-10" db="EMBL/GenBank/DDBJ databases">
        <authorList>
            <person name="Varghese N."/>
            <person name="Submissions S."/>
        </authorList>
    </citation>
    <scope>NUCLEOTIDE SEQUENCE [LARGE SCALE GENOMIC DNA]</scope>
    <source>
        <strain evidence="9">DSM 23422</strain>
    </source>
</reference>
<dbReference type="PROSITE" id="PS51007">
    <property type="entry name" value="CYTC"/>
    <property type="match status" value="1"/>
</dbReference>
<dbReference type="InterPro" id="IPR036909">
    <property type="entry name" value="Cyt_c-like_dom_sf"/>
</dbReference>
<evidence type="ECO:0000256" key="3">
    <source>
        <dbReference type="ARBA" id="ARBA00022723"/>
    </source>
</evidence>
<dbReference type="EMBL" id="FPAJ01000007">
    <property type="protein sequence ID" value="SFT13355.1"/>
    <property type="molecule type" value="Genomic_DNA"/>
</dbReference>
<evidence type="ECO:0000256" key="1">
    <source>
        <dbReference type="ARBA" id="ARBA00022448"/>
    </source>
</evidence>
<evidence type="ECO:0000313" key="8">
    <source>
        <dbReference type="EMBL" id="SFT13355.1"/>
    </source>
</evidence>
<keyword evidence="1" id="KW-0813">Transport</keyword>
<dbReference type="STRING" id="394264.SAMN04488040_3331"/>
<proteinExistence type="predicted"/>
<dbReference type="SUPFAM" id="SSF46626">
    <property type="entry name" value="Cytochrome c"/>
    <property type="match status" value="1"/>
</dbReference>
<gene>
    <name evidence="8" type="ORF">SAMN04488040_3331</name>
</gene>
<evidence type="ECO:0000256" key="5">
    <source>
        <dbReference type="ARBA" id="ARBA00023004"/>
    </source>
</evidence>